<keyword evidence="1 5" id="KW-0547">Nucleotide-binding</keyword>
<keyword evidence="2 5" id="KW-0378">Hydrolase</keyword>
<dbReference type="KEGG" id="dcp:RN607_05095"/>
<dbReference type="GO" id="GO:0043138">
    <property type="term" value="F:3'-5' DNA helicase activity"/>
    <property type="evidence" value="ECO:0007669"/>
    <property type="project" value="TreeGrafter"/>
</dbReference>
<keyword evidence="4 5" id="KW-0067">ATP-binding</keyword>
<evidence type="ECO:0000256" key="3">
    <source>
        <dbReference type="ARBA" id="ARBA00022806"/>
    </source>
</evidence>
<dbReference type="PROSITE" id="PS51198">
    <property type="entry name" value="UVRD_HELICASE_ATP_BIND"/>
    <property type="match status" value="1"/>
</dbReference>
<evidence type="ECO:0000259" key="6">
    <source>
        <dbReference type="PROSITE" id="PS51198"/>
    </source>
</evidence>
<dbReference type="SUPFAM" id="SSF52540">
    <property type="entry name" value="P-loop containing nucleoside triphosphate hydrolases"/>
    <property type="match status" value="1"/>
</dbReference>
<feature type="binding site" evidence="5">
    <location>
        <begin position="212"/>
        <end position="219"/>
    </location>
    <ligand>
        <name>ATP</name>
        <dbReference type="ChEBI" id="CHEBI:30616"/>
    </ligand>
</feature>
<dbReference type="Proteomes" id="UP001303408">
    <property type="component" value="Chromosome"/>
</dbReference>
<dbReference type="GO" id="GO:0000725">
    <property type="term" value="P:recombinational repair"/>
    <property type="evidence" value="ECO:0007669"/>
    <property type="project" value="TreeGrafter"/>
</dbReference>
<dbReference type="InterPro" id="IPR000212">
    <property type="entry name" value="DNA_helicase_UvrD/REP"/>
</dbReference>
<dbReference type="RefSeq" id="WP_313544796.1">
    <property type="nucleotide sequence ID" value="NZ_CP134880.1"/>
</dbReference>
<dbReference type="EMBL" id="CP134880">
    <property type="protein sequence ID" value="WNM28380.1"/>
    <property type="molecule type" value="Genomic_DNA"/>
</dbReference>
<accession>A0AA96JBF7</accession>
<reference evidence="7" key="1">
    <citation type="submission" date="2023-09" db="EMBL/GenBank/DDBJ databases">
        <title>Demequina sp. a novel bacteria isolated from Capsicum annuum.</title>
        <authorList>
            <person name="Humaira Z."/>
            <person name="Lee J."/>
            <person name="Cho D."/>
        </authorList>
    </citation>
    <scope>NUCLEOTIDE SEQUENCE</scope>
    <source>
        <strain evidence="7">PMTSA13</strain>
    </source>
</reference>
<organism evidence="7">
    <name type="scientific">Demequina capsici</name>
    <dbReference type="NCBI Taxonomy" id="3075620"/>
    <lineage>
        <taxon>Bacteria</taxon>
        <taxon>Bacillati</taxon>
        <taxon>Actinomycetota</taxon>
        <taxon>Actinomycetes</taxon>
        <taxon>Micrococcales</taxon>
        <taxon>Demequinaceae</taxon>
        <taxon>Demequina</taxon>
    </lineage>
</organism>
<evidence type="ECO:0000256" key="4">
    <source>
        <dbReference type="ARBA" id="ARBA00022840"/>
    </source>
</evidence>
<dbReference type="Gene3D" id="3.40.50.300">
    <property type="entry name" value="P-loop containing nucleotide triphosphate hydrolases"/>
    <property type="match status" value="2"/>
</dbReference>
<dbReference type="GO" id="GO:0016787">
    <property type="term" value="F:hydrolase activity"/>
    <property type="evidence" value="ECO:0007669"/>
    <property type="project" value="UniProtKB-UniRule"/>
</dbReference>
<evidence type="ECO:0000256" key="5">
    <source>
        <dbReference type="PROSITE-ProRule" id="PRU00560"/>
    </source>
</evidence>
<dbReference type="NCBIfam" id="NF041254">
    <property type="entry name" value="motor_HelR"/>
    <property type="match status" value="1"/>
</dbReference>
<protein>
    <submittedName>
        <fullName evidence="7">RNA polymerase recycling motor ATPase HelR</fullName>
    </submittedName>
</protein>
<dbReference type="AlphaFoldDB" id="A0AA96JBF7"/>
<dbReference type="InterPro" id="IPR027417">
    <property type="entry name" value="P-loop_NTPase"/>
</dbReference>
<dbReference type="GO" id="GO:0003677">
    <property type="term" value="F:DNA binding"/>
    <property type="evidence" value="ECO:0007669"/>
    <property type="project" value="InterPro"/>
</dbReference>
<evidence type="ECO:0000256" key="1">
    <source>
        <dbReference type="ARBA" id="ARBA00022741"/>
    </source>
</evidence>
<dbReference type="InterPro" id="IPR014016">
    <property type="entry name" value="UvrD-like_ATP-bd"/>
</dbReference>
<evidence type="ECO:0000313" key="7">
    <source>
        <dbReference type="EMBL" id="WNM28380.1"/>
    </source>
</evidence>
<dbReference type="Pfam" id="PF13245">
    <property type="entry name" value="AAA_19"/>
    <property type="match status" value="1"/>
</dbReference>
<keyword evidence="3 5" id="KW-0347">Helicase</keyword>
<name>A0AA96JBF7_9MICO</name>
<sequence length="724" mass="78740">MAEPIFALPDRLRAKSGAPLIAADEAHLRRVGEALEWQLADLRARLATELEQGGGAWQDAVEREQQVVYLRGRLRALERYGSEICLGHFRTGVGHVVYVGRLGLVDSQGERLLRDWRSGAAEPFFGATAAHPMGVASRRRYRWRGGRIVDYWDEPVGASEASGSAALDEDTALLTSLAESRSARMRDVLATIQAEQDAIVRADSRGVLVVDGGPGTGKTVVALHRAAYLNYADARLRAQGGNVLVVGPHRPYLDYIADVLPSLGEESVQTCTFRDLVRGGAAAAEEDPALSLLKAGLDAAIEPAVRLYESPPENSLVVDAGETEVRITASDWAEAFEAPVPGTPHNLARAQVWQALLDIVARHVLGDDLESFETADEFDAYGIESESRADAIRRAAARDQGLRDAVGRSWPLLDPRDVVGDLWCVPAYLLMCAPWLTRDQARSLQRADPTAWTDADLPLLDAARARIGERDDAARRERRRAALRAERARMTEVVSDLIANDDSDMKVMSMLRGQDLRTVLDSEDDDQDGDALAGPFAHVIVDEAQELTDAQWRSLMRRCPSGSFTVVGDRAQARGGFEWTWEERLARVGLVDARTAGLSINYRTPAEVMEEAEPTIRAALPDANVPASIRSSGIPVRRGDRAELDQVLAGWLADHASGVACVIGDPAFVPTDRVSSLSPVLAKGLEFDLVVLVEPSRFGDDVTGAVDRYVAMTRSTSELVILGS</sequence>
<dbReference type="GO" id="GO:0005524">
    <property type="term" value="F:ATP binding"/>
    <property type="evidence" value="ECO:0007669"/>
    <property type="project" value="UniProtKB-UniRule"/>
</dbReference>
<dbReference type="GO" id="GO:0005829">
    <property type="term" value="C:cytosol"/>
    <property type="evidence" value="ECO:0007669"/>
    <property type="project" value="TreeGrafter"/>
</dbReference>
<dbReference type="PANTHER" id="PTHR11070:SF45">
    <property type="entry name" value="DNA 3'-5' HELICASE"/>
    <property type="match status" value="1"/>
</dbReference>
<gene>
    <name evidence="7" type="primary">helR</name>
    <name evidence="7" type="ORF">RN607_05095</name>
</gene>
<proteinExistence type="predicted"/>
<feature type="domain" description="UvrD-like helicase ATP-binding" evidence="6">
    <location>
        <begin position="191"/>
        <end position="605"/>
    </location>
</feature>
<dbReference type="PANTHER" id="PTHR11070">
    <property type="entry name" value="UVRD / RECB / PCRA DNA HELICASE FAMILY MEMBER"/>
    <property type="match status" value="1"/>
</dbReference>
<evidence type="ECO:0000256" key="2">
    <source>
        <dbReference type="ARBA" id="ARBA00022801"/>
    </source>
</evidence>